<feature type="compositionally biased region" description="Basic and acidic residues" evidence="1">
    <location>
        <begin position="367"/>
        <end position="385"/>
    </location>
</feature>
<name>A0A849A9L0_9ACTN</name>
<proteinExistence type="predicted"/>
<feature type="region of interest" description="Disordered" evidence="1">
    <location>
        <begin position="359"/>
        <end position="385"/>
    </location>
</feature>
<dbReference type="RefSeq" id="WP_171199489.1">
    <property type="nucleotide sequence ID" value="NZ_JABEND010000004.1"/>
</dbReference>
<accession>A0A849A9L0</accession>
<evidence type="ECO:0000313" key="2">
    <source>
        <dbReference type="EMBL" id="NNG35788.1"/>
    </source>
</evidence>
<comment type="caution">
    <text evidence="2">The sequence shown here is derived from an EMBL/GenBank/DDBJ whole genome shotgun (WGS) entry which is preliminary data.</text>
</comment>
<gene>
    <name evidence="2" type="ORF">HKD39_08710</name>
</gene>
<evidence type="ECO:0000313" key="3">
    <source>
        <dbReference type="Proteomes" id="UP000562984"/>
    </source>
</evidence>
<reference evidence="2 3" key="1">
    <citation type="submission" date="2020-05" db="EMBL/GenBank/DDBJ databases">
        <title>Nakamurella sp. DB0629 isolated from air conditioner.</title>
        <authorList>
            <person name="Kim D.H."/>
            <person name="Kim D.-U."/>
        </authorList>
    </citation>
    <scope>NUCLEOTIDE SEQUENCE [LARGE SCALE GENOMIC DNA]</scope>
    <source>
        <strain evidence="2 3">DB0629</strain>
    </source>
</reference>
<dbReference type="EMBL" id="JABEND010000004">
    <property type="protein sequence ID" value="NNG35788.1"/>
    <property type="molecule type" value="Genomic_DNA"/>
</dbReference>
<dbReference type="AlphaFoldDB" id="A0A849A9L0"/>
<protein>
    <submittedName>
        <fullName evidence="2">Uncharacterized protein</fullName>
    </submittedName>
</protein>
<organism evidence="2 3">
    <name type="scientific">Nakamurella aerolata</name>
    <dbReference type="NCBI Taxonomy" id="1656892"/>
    <lineage>
        <taxon>Bacteria</taxon>
        <taxon>Bacillati</taxon>
        <taxon>Actinomycetota</taxon>
        <taxon>Actinomycetes</taxon>
        <taxon>Nakamurellales</taxon>
        <taxon>Nakamurellaceae</taxon>
        <taxon>Nakamurella</taxon>
    </lineage>
</organism>
<keyword evidence="3" id="KW-1185">Reference proteome</keyword>
<sequence>MRTGTSSARASGPLRAPVWPAVLAAATAVVLVSGCGGVTGVAQPVGAPAAVSSVDVPPPSAPAGVGGAPQLTGGGPAVVIDANPATVGGKQRGYTITVFADGQVQRPTADGIGMEKFSVPVGQVQQLVDLAYRGGLFDSPEPTIRISDVGSTTLRLSVGGRDAEVTVDGTGAAALTDSDPVSGAVVAIERAVAGWKPSKAAQISYPDSLMVQASATTSRPRSAAAAWPLPTAPQKLFAERSCAKLTGADIAALAKLVRSREDVSTVVPTSDPAMPFVELNWGRLDLICSGRTKQPPAVDPYGAGYHPNQITGLSGEHRPADAWDRLVAAAVLDARLERLSVYTASAGGTAVLDVSLSAGASSGSTGREFRIERSTGKVLAERPGR</sequence>
<dbReference type="Proteomes" id="UP000562984">
    <property type="component" value="Unassembled WGS sequence"/>
</dbReference>
<evidence type="ECO:0000256" key="1">
    <source>
        <dbReference type="SAM" id="MobiDB-lite"/>
    </source>
</evidence>
<dbReference type="PROSITE" id="PS51257">
    <property type="entry name" value="PROKAR_LIPOPROTEIN"/>
    <property type="match status" value="1"/>
</dbReference>